<dbReference type="EMBL" id="LAZR01000153">
    <property type="protein sequence ID" value="KKN86015.1"/>
    <property type="molecule type" value="Genomic_DNA"/>
</dbReference>
<organism evidence="1">
    <name type="scientific">marine sediment metagenome</name>
    <dbReference type="NCBI Taxonomy" id="412755"/>
    <lineage>
        <taxon>unclassified sequences</taxon>
        <taxon>metagenomes</taxon>
        <taxon>ecological metagenomes</taxon>
    </lineage>
</organism>
<reference evidence="1" key="1">
    <citation type="journal article" date="2015" name="Nature">
        <title>Complex archaea that bridge the gap between prokaryotes and eukaryotes.</title>
        <authorList>
            <person name="Spang A."/>
            <person name="Saw J.H."/>
            <person name="Jorgensen S.L."/>
            <person name="Zaremba-Niedzwiedzka K."/>
            <person name="Martijn J."/>
            <person name="Lind A.E."/>
            <person name="van Eijk R."/>
            <person name="Schleper C."/>
            <person name="Guy L."/>
            <person name="Ettema T.J."/>
        </authorList>
    </citation>
    <scope>NUCLEOTIDE SEQUENCE</scope>
</reference>
<protein>
    <submittedName>
        <fullName evidence="1">Uncharacterized protein</fullName>
    </submittedName>
</protein>
<dbReference type="AlphaFoldDB" id="A0A0F9TYA8"/>
<gene>
    <name evidence="1" type="ORF">LCGC14_0274270</name>
</gene>
<comment type="caution">
    <text evidence="1">The sequence shown here is derived from an EMBL/GenBank/DDBJ whole genome shotgun (WGS) entry which is preliminary data.</text>
</comment>
<accession>A0A0F9TYA8</accession>
<name>A0A0F9TYA8_9ZZZZ</name>
<proteinExistence type="predicted"/>
<sequence length="162" mass="17844">MADTRLRELERRSAQGDVAAHARLVVERKKLGEWTEPVHLQGGKSHIDASITIGVCGAAKFVYEKGATELTANTMTMFEGTPSGRRSILVLTTEPGLVTCGGCKRTRKFRGLTPSADPRKIHLQKWLQPPHETECGIEHIPPTHLTCDSNQATCKRCLRCAL</sequence>
<evidence type="ECO:0000313" key="1">
    <source>
        <dbReference type="EMBL" id="KKN86015.1"/>
    </source>
</evidence>